<dbReference type="InterPro" id="IPR002182">
    <property type="entry name" value="NB-ARC"/>
</dbReference>
<dbReference type="InterPro" id="IPR027417">
    <property type="entry name" value="P-loop_NTPase"/>
</dbReference>
<accession>A0AA38FRU9</accession>
<dbReference type="SUPFAM" id="SSF52058">
    <property type="entry name" value="L domain-like"/>
    <property type="match status" value="1"/>
</dbReference>
<sequence>MGGSFSRYSADTGSDTEPQVATSIRPSNSTMSSQPPRVQGQPFDESCKPKFTPEYQPRILGTSSKRNPKMDKDQSKIPDNELPLTLDDCINLFKTVHKAGNVDSVISAINKALETIENKSKQDKQRRLAETEKTEKSGLWTSLLKGGSAFLEFVSRHIQRGLEKGDFVSQLGETRKPVTAILQGVGKVHWIVGGLAIVAYLLDQIDQMQENRTQILELLRQMVKLAGHIRQLNYEMPQYEKKFNEAIFLIVEGSMMCASQLNSKALFRFLKSSVNSKSLGDLQSKINQLYQDLTLTAVIELNHQLPITAPPSQPTYPDYAVGIEQQIHQLMQLLNMTTTQKSSRAVVIYGFGGIGKTTLAQAVVAKSNTILKDYNYCGVEINEDPSKKDFKRLQQKILNDAFPKYYGKQVIIRDCADGRYHLMQAFISEANKPAFIYIDNVLRADYLKELLPENLHCLPKHSRMLVTTRNLGVTDVLEEHGLQRHTYRVNSLPPENAKKILCNDPSNLHYIKNDMDRIVRICNGIPLVLKIVGVRLKKQGYKAENCTQILEALEKGKKIKEENLSDRLVDFIYNEFEASTQEAFLDICSFFSNWDLHHVQYIVGSEEVTSLEEAALVKSSDENKLEVHDVIMAKGRNMSRSNRIVDLQSLSNIYHQNLKEIRAVWLMEDESAYLLDVALLNSMKDSLRVLSLGNQIRVSEQSQKMFEELRFLRIGGNIPCLPMNLQKLDRLAVFHGPIFKEGFSLHQLPKTLQVVKAMEQSDWNRYPHSKASKSMQIHKNSSLKELDLKELKNLQRLPDGLDRLMALQTLILDDWDKMEVLPKQVCGLPSLSKLSICGGNSLRDLSELFGQLSSLKDLNLTSCRALKKLPSSFGRLGSLKDLNLAECTELKELPFSFGQLRSLETLNLRSCWKLEALPSTFGQLGCLKKLNLRSDQLKELPSSFGQLGNLTELRCNCKELIELPSTFGYLKSLKILDLTCCTMLRSLPSNFGQLGFLEDLNLFACFKLEELPSNVGNLKSLKKMDLRSCDSLRQIPSCLKSKDLPLLLPDGLRSSSTSFK</sequence>
<dbReference type="SUPFAM" id="SSF52540">
    <property type="entry name" value="P-loop containing nucleoside triphosphate hydrolases"/>
    <property type="match status" value="1"/>
</dbReference>
<organism evidence="5 6">
    <name type="scientific">Taxus chinensis</name>
    <name type="common">Chinese yew</name>
    <name type="synonym">Taxus wallichiana var. chinensis</name>
    <dbReference type="NCBI Taxonomy" id="29808"/>
    <lineage>
        <taxon>Eukaryota</taxon>
        <taxon>Viridiplantae</taxon>
        <taxon>Streptophyta</taxon>
        <taxon>Embryophyta</taxon>
        <taxon>Tracheophyta</taxon>
        <taxon>Spermatophyta</taxon>
        <taxon>Pinopsida</taxon>
        <taxon>Pinidae</taxon>
        <taxon>Conifers II</taxon>
        <taxon>Cupressales</taxon>
        <taxon>Taxaceae</taxon>
        <taxon>Taxus</taxon>
    </lineage>
</organism>
<evidence type="ECO:0008006" key="7">
    <source>
        <dbReference type="Google" id="ProtNLM"/>
    </source>
</evidence>
<dbReference type="AlphaFoldDB" id="A0AA38FRU9"/>
<dbReference type="GO" id="GO:0043531">
    <property type="term" value="F:ADP binding"/>
    <property type="evidence" value="ECO:0007669"/>
    <property type="project" value="InterPro"/>
</dbReference>
<feature type="region of interest" description="Disordered" evidence="2">
    <location>
        <begin position="1"/>
        <end position="80"/>
    </location>
</feature>
<evidence type="ECO:0000259" key="4">
    <source>
        <dbReference type="Pfam" id="PF23598"/>
    </source>
</evidence>
<feature type="domain" description="NB-ARC" evidence="3">
    <location>
        <begin position="324"/>
        <end position="503"/>
    </location>
</feature>
<feature type="compositionally biased region" description="Polar residues" evidence="2">
    <location>
        <begin position="1"/>
        <end position="36"/>
    </location>
</feature>
<gene>
    <name evidence="5" type="ORF">KI387_035694</name>
</gene>
<proteinExistence type="predicted"/>
<dbReference type="Gene3D" id="3.80.10.10">
    <property type="entry name" value="Ribonuclease Inhibitor"/>
    <property type="match status" value="2"/>
</dbReference>
<dbReference type="GO" id="GO:0006952">
    <property type="term" value="P:defense response"/>
    <property type="evidence" value="ECO:0007669"/>
    <property type="project" value="UniProtKB-KW"/>
</dbReference>
<evidence type="ECO:0000256" key="1">
    <source>
        <dbReference type="ARBA" id="ARBA00022737"/>
    </source>
</evidence>
<dbReference type="InterPro" id="IPR032675">
    <property type="entry name" value="LRR_dom_sf"/>
</dbReference>
<dbReference type="PANTHER" id="PTHR36766:SF30">
    <property type="entry name" value="TIR-NBS TYPE DISEASE RESISTANCE PROTEIN-RELATED"/>
    <property type="match status" value="1"/>
</dbReference>
<protein>
    <recommendedName>
        <fullName evidence="7">NB-ARC domain-containing protein</fullName>
    </recommendedName>
</protein>
<keyword evidence="6" id="KW-1185">Reference proteome</keyword>
<name>A0AA38FRU9_TAXCH</name>
<evidence type="ECO:0000256" key="2">
    <source>
        <dbReference type="SAM" id="MobiDB-lite"/>
    </source>
</evidence>
<dbReference type="InterPro" id="IPR055414">
    <property type="entry name" value="LRR_R13L4/SHOC2-like"/>
</dbReference>
<dbReference type="EMBL" id="JAHRHJ020000007">
    <property type="protein sequence ID" value="KAH9307783.1"/>
    <property type="molecule type" value="Genomic_DNA"/>
</dbReference>
<evidence type="ECO:0000313" key="6">
    <source>
        <dbReference type="Proteomes" id="UP000824469"/>
    </source>
</evidence>
<feature type="compositionally biased region" description="Basic and acidic residues" evidence="2">
    <location>
        <begin position="68"/>
        <end position="79"/>
    </location>
</feature>
<evidence type="ECO:0000259" key="3">
    <source>
        <dbReference type="Pfam" id="PF00931"/>
    </source>
</evidence>
<dbReference type="PANTHER" id="PTHR36766">
    <property type="entry name" value="PLANT BROAD-SPECTRUM MILDEW RESISTANCE PROTEIN RPW8"/>
    <property type="match status" value="1"/>
</dbReference>
<dbReference type="Proteomes" id="UP000824469">
    <property type="component" value="Unassembled WGS sequence"/>
</dbReference>
<dbReference type="Pfam" id="PF23598">
    <property type="entry name" value="LRR_14"/>
    <property type="match status" value="1"/>
</dbReference>
<evidence type="ECO:0000313" key="5">
    <source>
        <dbReference type="EMBL" id="KAH9307783.1"/>
    </source>
</evidence>
<dbReference type="Gene3D" id="3.40.50.300">
    <property type="entry name" value="P-loop containing nucleotide triphosphate hydrolases"/>
    <property type="match status" value="1"/>
</dbReference>
<reference evidence="5 6" key="1">
    <citation type="journal article" date="2021" name="Nat. Plants">
        <title>The Taxus genome provides insights into paclitaxel biosynthesis.</title>
        <authorList>
            <person name="Xiong X."/>
            <person name="Gou J."/>
            <person name="Liao Q."/>
            <person name="Li Y."/>
            <person name="Zhou Q."/>
            <person name="Bi G."/>
            <person name="Li C."/>
            <person name="Du R."/>
            <person name="Wang X."/>
            <person name="Sun T."/>
            <person name="Guo L."/>
            <person name="Liang H."/>
            <person name="Lu P."/>
            <person name="Wu Y."/>
            <person name="Zhang Z."/>
            <person name="Ro D.K."/>
            <person name="Shang Y."/>
            <person name="Huang S."/>
            <person name="Yan J."/>
        </authorList>
    </citation>
    <scope>NUCLEOTIDE SEQUENCE [LARGE SCALE GENOMIC DNA]</scope>
    <source>
        <strain evidence="5">Ta-2019</strain>
    </source>
</reference>
<dbReference type="Pfam" id="PF00931">
    <property type="entry name" value="NB-ARC"/>
    <property type="match status" value="1"/>
</dbReference>
<comment type="caution">
    <text evidence="5">The sequence shown here is derived from an EMBL/GenBank/DDBJ whole genome shotgun (WGS) entry which is preliminary data.</text>
</comment>
<dbReference type="PRINTS" id="PR00364">
    <property type="entry name" value="DISEASERSIST"/>
</dbReference>
<keyword evidence="1" id="KW-0677">Repeat</keyword>
<feature type="domain" description="Disease resistance R13L4/SHOC-2-like LRR" evidence="4">
    <location>
        <begin position="849"/>
        <end position="954"/>
    </location>
</feature>